<protein>
    <submittedName>
        <fullName evidence="2">Membrane-associated protein, putative</fullName>
    </submittedName>
</protein>
<evidence type="ECO:0000313" key="2">
    <source>
        <dbReference type="EMBL" id="CUE79365.1"/>
    </source>
</evidence>
<dbReference type="AlphaFoldDB" id="A0A0S4INN4"/>
<keyword evidence="1" id="KW-1133">Transmembrane helix</keyword>
<keyword evidence="3" id="KW-1185">Reference proteome</keyword>
<feature type="transmembrane region" description="Helical" evidence="1">
    <location>
        <begin position="54"/>
        <end position="75"/>
    </location>
</feature>
<proteinExistence type="predicted"/>
<dbReference type="OrthoDB" id="270764at2759"/>
<keyword evidence="1" id="KW-0812">Transmembrane</keyword>
<dbReference type="OMA" id="ISMGMND"/>
<name>A0A0S4INN4_BODSA</name>
<dbReference type="Proteomes" id="UP000051952">
    <property type="component" value="Unassembled WGS sequence"/>
</dbReference>
<gene>
    <name evidence="2" type="ORF">BSAL_56430</name>
</gene>
<feature type="transmembrane region" description="Helical" evidence="1">
    <location>
        <begin position="20"/>
        <end position="42"/>
    </location>
</feature>
<dbReference type="VEuPathDB" id="TriTrypDB:BSAL_56430"/>
<feature type="transmembrane region" description="Helical" evidence="1">
    <location>
        <begin position="122"/>
        <end position="147"/>
    </location>
</feature>
<dbReference type="EMBL" id="CYKH01000195">
    <property type="protein sequence ID" value="CUE79365.1"/>
    <property type="molecule type" value="Genomic_DNA"/>
</dbReference>
<sequence length="178" mass="18860">MDALSDLIAKANVKAVLIGQLNTVVVAVSGVCVIVLVSCWIAEIAKENSGVTRRYAACFIGVILQAVAGLLTVLAKRWQPNLLLFYAQELFTILAVVIGGIALGMNNVVVNVCANRNTSGKIIACAAHDVETVAYVIVILCLMVNYASSQQRVITFVDKGILDGIKGRSNSAGMQQLP</sequence>
<evidence type="ECO:0000313" key="3">
    <source>
        <dbReference type="Proteomes" id="UP000051952"/>
    </source>
</evidence>
<reference evidence="3" key="1">
    <citation type="submission" date="2015-09" db="EMBL/GenBank/DDBJ databases">
        <authorList>
            <consortium name="Pathogen Informatics"/>
        </authorList>
    </citation>
    <scope>NUCLEOTIDE SEQUENCE [LARGE SCALE GENOMIC DNA]</scope>
    <source>
        <strain evidence="3">Lake Konstanz</strain>
    </source>
</reference>
<evidence type="ECO:0000256" key="1">
    <source>
        <dbReference type="SAM" id="Phobius"/>
    </source>
</evidence>
<accession>A0A0S4INN4</accession>
<keyword evidence="1" id="KW-0472">Membrane</keyword>
<organism evidence="2 3">
    <name type="scientific">Bodo saltans</name>
    <name type="common">Flagellated protozoan</name>
    <dbReference type="NCBI Taxonomy" id="75058"/>
    <lineage>
        <taxon>Eukaryota</taxon>
        <taxon>Discoba</taxon>
        <taxon>Euglenozoa</taxon>
        <taxon>Kinetoplastea</taxon>
        <taxon>Metakinetoplastina</taxon>
        <taxon>Eubodonida</taxon>
        <taxon>Bodonidae</taxon>
        <taxon>Bodo</taxon>
    </lineage>
</organism>
<feature type="transmembrane region" description="Helical" evidence="1">
    <location>
        <begin position="90"/>
        <end position="110"/>
    </location>
</feature>